<keyword evidence="2" id="KW-1185">Reference proteome</keyword>
<name>A0ABW3QHY1_9BACT</name>
<evidence type="ECO:0000313" key="1">
    <source>
        <dbReference type="EMBL" id="MFD1143515.1"/>
    </source>
</evidence>
<dbReference type="RefSeq" id="WP_379884389.1">
    <property type="nucleotide sequence ID" value="NZ_JBHTLP010000012.1"/>
</dbReference>
<comment type="caution">
    <text evidence="1">The sequence shown here is derived from an EMBL/GenBank/DDBJ whole genome shotgun (WGS) entry which is preliminary data.</text>
</comment>
<protein>
    <submittedName>
        <fullName evidence="1">Uncharacterized protein</fullName>
    </submittedName>
</protein>
<gene>
    <name evidence="1" type="ORF">ACFQ4C_20480</name>
</gene>
<organism evidence="1 2">
    <name type="scientific">Larkinella insperata</name>
    <dbReference type="NCBI Taxonomy" id="332158"/>
    <lineage>
        <taxon>Bacteria</taxon>
        <taxon>Pseudomonadati</taxon>
        <taxon>Bacteroidota</taxon>
        <taxon>Cytophagia</taxon>
        <taxon>Cytophagales</taxon>
        <taxon>Spirosomataceae</taxon>
        <taxon>Larkinella</taxon>
    </lineage>
</organism>
<sequence length="53" mass="5952">MENTAQLGQTMNQIVLTPEQLLAHWLQIPPARFQQVDKALSLYEGPIIGLFST</sequence>
<reference evidence="2" key="1">
    <citation type="journal article" date="2019" name="Int. J. Syst. Evol. Microbiol.">
        <title>The Global Catalogue of Microorganisms (GCM) 10K type strain sequencing project: providing services to taxonomists for standard genome sequencing and annotation.</title>
        <authorList>
            <consortium name="The Broad Institute Genomics Platform"/>
            <consortium name="The Broad Institute Genome Sequencing Center for Infectious Disease"/>
            <person name="Wu L."/>
            <person name="Ma J."/>
        </authorList>
    </citation>
    <scope>NUCLEOTIDE SEQUENCE [LARGE SCALE GENOMIC DNA]</scope>
    <source>
        <strain evidence="2">CCUG 55608</strain>
    </source>
</reference>
<evidence type="ECO:0000313" key="2">
    <source>
        <dbReference type="Proteomes" id="UP001597116"/>
    </source>
</evidence>
<proteinExistence type="predicted"/>
<accession>A0ABW3QHY1</accession>
<dbReference type="EMBL" id="JBHTLP010000012">
    <property type="protein sequence ID" value="MFD1143515.1"/>
    <property type="molecule type" value="Genomic_DNA"/>
</dbReference>
<dbReference type="Proteomes" id="UP001597116">
    <property type="component" value="Unassembled WGS sequence"/>
</dbReference>